<comment type="caution">
    <text evidence="1">The sequence shown here is derived from an EMBL/GenBank/DDBJ whole genome shotgun (WGS) entry which is preliminary data.</text>
</comment>
<dbReference type="EMBL" id="PQXF01000060">
    <property type="protein sequence ID" value="PXF57444.1"/>
    <property type="molecule type" value="Genomic_DNA"/>
</dbReference>
<organism evidence="1 2">
    <name type="scientific">Candidatus Methanogaster sp</name>
    <dbReference type="NCBI Taxonomy" id="3386292"/>
    <lineage>
        <taxon>Archaea</taxon>
        <taxon>Methanobacteriati</taxon>
        <taxon>Methanobacteriota</taxon>
        <taxon>Stenosarchaea group</taxon>
        <taxon>Methanomicrobia</taxon>
        <taxon>Methanosarcinales</taxon>
        <taxon>ANME-2 cluster</taxon>
        <taxon>Candidatus Methanogasteraceae</taxon>
        <taxon>Candidatus Methanogaster</taxon>
    </lineage>
</organism>
<sequence>MYVIVDLDVNVAIDPASGIVAEMDPSLPIANIAELSEGIEEIERAAIDLVDSLNPATVPHPSYPNREGIYLNLGKVSNAVIGFILGLFAVAILLIIAGGL</sequence>
<name>A0AC61KYT4_9EURY</name>
<accession>A0AC61KYT4</accession>
<proteinExistence type="predicted"/>
<dbReference type="Proteomes" id="UP000248329">
    <property type="component" value="Unassembled WGS sequence"/>
</dbReference>
<protein>
    <submittedName>
        <fullName evidence="1">Tetrahydromethanopterin S-methyltransferase subunit B</fullName>
    </submittedName>
</protein>
<gene>
    <name evidence="1" type="primary">mtrB</name>
    <name evidence="1" type="ORF">C4B59_15260</name>
</gene>
<reference evidence="1" key="1">
    <citation type="submission" date="2018-01" db="EMBL/GenBank/DDBJ databases">
        <authorList>
            <person name="Krukenberg V."/>
        </authorList>
    </citation>
    <scope>NUCLEOTIDE SEQUENCE</scope>
    <source>
        <strain evidence="1">E20ANME2</strain>
    </source>
</reference>
<evidence type="ECO:0000313" key="2">
    <source>
        <dbReference type="Proteomes" id="UP000248329"/>
    </source>
</evidence>
<evidence type="ECO:0000313" key="1">
    <source>
        <dbReference type="EMBL" id="PXF57444.1"/>
    </source>
</evidence>